<protein>
    <submittedName>
        <fullName evidence="2">Cell wall-binding repeat-containing protein</fullName>
    </submittedName>
</protein>
<dbReference type="RefSeq" id="WP_171243523.1">
    <property type="nucleotide sequence ID" value="NZ_JABEPQ010000002.1"/>
</dbReference>
<feature type="signal peptide" evidence="1">
    <location>
        <begin position="1"/>
        <end position="27"/>
    </location>
</feature>
<feature type="chain" id="PRO_5032517098" evidence="1">
    <location>
        <begin position="28"/>
        <end position="345"/>
    </location>
</feature>
<name>A0A849HG72_9MICO</name>
<proteinExistence type="predicted"/>
<gene>
    <name evidence="2" type="ORF">HJG52_10410</name>
</gene>
<dbReference type="EMBL" id="JABEPQ010000002">
    <property type="protein sequence ID" value="NNM46418.1"/>
    <property type="molecule type" value="Genomic_DNA"/>
</dbReference>
<evidence type="ECO:0000256" key="1">
    <source>
        <dbReference type="SAM" id="SignalP"/>
    </source>
</evidence>
<dbReference type="Proteomes" id="UP000588586">
    <property type="component" value="Unassembled WGS sequence"/>
</dbReference>
<comment type="caution">
    <text evidence="2">The sequence shown here is derived from an EMBL/GenBank/DDBJ whole genome shotgun (WGS) entry which is preliminary data.</text>
</comment>
<dbReference type="Gene3D" id="3.40.50.12090">
    <property type="match status" value="1"/>
</dbReference>
<dbReference type="PANTHER" id="PTHR30032:SF8">
    <property type="entry name" value="GERMINATION-SPECIFIC N-ACETYLMURAMOYL-L-ALANINE AMIDASE"/>
    <property type="match status" value="1"/>
</dbReference>
<keyword evidence="3" id="KW-1185">Reference proteome</keyword>
<organism evidence="2 3">
    <name type="scientific">Knoellia koreensis</name>
    <dbReference type="NCBI Taxonomy" id="2730921"/>
    <lineage>
        <taxon>Bacteria</taxon>
        <taxon>Bacillati</taxon>
        <taxon>Actinomycetota</taxon>
        <taxon>Actinomycetes</taxon>
        <taxon>Micrococcales</taxon>
        <taxon>Intrasporangiaceae</taxon>
        <taxon>Knoellia</taxon>
    </lineage>
</organism>
<keyword evidence="1" id="KW-0732">Signal</keyword>
<dbReference type="Pfam" id="PF04122">
    <property type="entry name" value="CW_binding_2"/>
    <property type="match status" value="3"/>
</dbReference>
<dbReference type="InterPro" id="IPR007253">
    <property type="entry name" value="Cell_wall-bd_2"/>
</dbReference>
<sequence length="345" mass="34497">MPRLRFALPLVAALSLVAATSAIPATASPSAPAAPSATTAITKGRLAGADRYKTAVAISKANFVAPQDYVVVASGQAFPDALAAGPMGGLLEAPLLLVPTNGTLPSSVAAELDRLQTNQIIVVGGPGAVSNSMVSQLDRHAKTGVIDVVAGSNRYATAAFASDGYDPPLTNLPVYLASGTTFPDALGGSAAAAIRGGVMLLTAPTSLPAETASALKRLKPSKVVVLGGTGAVSNGVITKVRSTVGSAVPVTRVGGSNRYETAAKVSANTLSSAKEVFLANGTSYPDALAGGAVAPYWNGRPLLLTQKDCVPRTTLNEIARLGATKVTALGGTGVVSDAALNLKPC</sequence>
<evidence type="ECO:0000313" key="3">
    <source>
        <dbReference type="Proteomes" id="UP000588586"/>
    </source>
</evidence>
<dbReference type="AlphaFoldDB" id="A0A849HG72"/>
<accession>A0A849HG72</accession>
<reference evidence="2 3" key="1">
    <citation type="submission" date="2020-04" db="EMBL/GenBank/DDBJ databases">
        <title>Knoellia sp. isolate from air conditioner.</title>
        <authorList>
            <person name="Chea S."/>
            <person name="Kim D.-U."/>
        </authorList>
    </citation>
    <scope>NUCLEOTIDE SEQUENCE [LARGE SCALE GENOMIC DNA]</scope>
    <source>
        <strain evidence="2 3">DB2414S</strain>
    </source>
</reference>
<dbReference type="InterPro" id="IPR051922">
    <property type="entry name" value="Bact_Sporulation_Assoc"/>
</dbReference>
<dbReference type="PANTHER" id="PTHR30032">
    <property type="entry name" value="N-ACETYLMURAMOYL-L-ALANINE AMIDASE-RELATED"/>
    <property type="match status" value="1"/>
</dbReference>
<evidence type="ECO:0000313" key="2">
    <source>
        <dbReference type="EMBL" id="NNM46418.1"/>
    </source>
</evidence>